<comment type="caution">
    <text evidence="5">The sequence shown here is derived from an EMBL/GenBank/DDBJ whole genome shotgun (WGS) entry which is preliminary data.</text>
</comment>
<dbReference type="PROSITE" id="PS01124">
    <property type="entry name" value="HTH_ARAC_FAMILY_2"/>
    <property type="match status" value="1"/>
</dbReference>
<dbReference type="InterPro" id="IPR018060">
    <property type="entry name" value="HTH_AraC"/>
</dbReference>
<sequence length="281" mass="32855">MKNEILKIDLSNDWIVRTNINRELLKKYLKYPARLKCEMLLLCMEGEIEATINTNLITARPNDLVILTPGSVLQIHRIETNSEFHILGFSQQYMEHHNSDNIIPETLYAALGKAKLTLKQAEAKMIKNHFIFLQQLYSSMDEETRRRVTYNIYLNAHTGISILYKHREADTFSLSKNEQLCRTFAQLVFYHYTQNKRVAWYAEKLGVTQVYLCTIVKQVTGKTCTDFISYMVIMDAKSQLKLSKLSIQQISDSLNFPNISFFSRYFKRYTGMTPLEYRNKG</sequence>
<reference evidence="5 6" key="1">
    <citation type="submission" date="2018-08" db="EMBL/GenBank/DDBJ databases">
        <title>A genome reference for cultivated species of the human gut microbiota.</title>
        <authorList>
            <person name="Zou Y."/>
            <person name="Xue W."/>
            <person name="Luo G."/>
        </authorList>
    </citation>
    <scope>NUCLEOTIDE SEQUENCE [LARGE SCALE GENOMIC DNA]</scope>
    <source>
        <strain evidence="5 6">AF39-6AC</strain>
    </source>
</reference>
<evidence type="ECO:0000313" key="6">
    <source>
        <dbReference type="Proteomes" id="UP000284417"/>
    </source>
</evidence>
<name>A0A415HYF5_9BACE</name>
<gene>
    <name evidence="5" type="ORF">DW042_05860</name>
</gene>
<feature type="domain" description="HTH araC/xylS-type" evidence="4">
    <location>
        <begin position="182"/>
        <end position="280"/>
    </location>
</feature>
<keyword evidence="2" id="KW-0238">DNA-binding</keyword>
<evidence type="ECO:0000256" key="2">
    <source>
        <dbReference type="ARBA" id="ARBA00023125"/>
    </source>
</evidence>
<dbReference type="GO" id="GO:0043565">
    <property type="term" value="F:sequence-specific DNA binding"/>
    <property type="evidence" value="ECO:0007669"/>
    <property type="project" value="InterPro"/>
</dbReference>
<dbReference type="GO" id="GO:0003700">
    <property type="term" value="F:DNA-binding transcription factor activity"/>
    <property type="evidence" value="ECO:0007669"/>
    <property type="project" value="InterPro"/>
</dbReference>
<dbReference type="Proteomes" id="UP000284417">
    <property type="component" value="Unassembled WGS sequence"/>
</dbReference>
<dbReference type="SUPFAM" id="SSF46689">
    <property type="entry name" value="Homeodomain-like"/>
    <property type="match status" value="1"/>
</dbReference>
<dbReference type="PANTHER" id="PTHR43280">
    <property type="entry name" value="ARAC-FAMILY TRANSCRIPTIONAL REGULATOR"/>
    <property type="match status" value="1"/>
</dbReference>
<dbReference type="SMART" id="SM00342">
    <property type="entry name" value="HTH_ARAC"/>
    <property type="match status" value="1"/>
</dbReference>
<protein>
    <submittedName>
        <fullName evidence="5">AraC family transcriptional regulator</fullName>
    </submittedName>
</protein>
<dbReference type="PRINTS" id="PR00032">
    <property type="entry name" value="HTHARAC"/>
</dbReference>
<accession>A0A415HYF5</accession>
<dbReference type="Gene3D" id="1.10.10.60">
    <property type="entry name" value="Homeodomain-like"/>
    <property type="match status" value="2"/>
</dbReference>
<keyword evidence="1" id="KW-0805">Transcription regulation</keyword>
<dbReference type="InterPro" id="IPR037923">
    <property type="entry name" value="HTH-like"/>
</dbReference>
<dbReference type="EMBL" id="QROC01000006">
    <property type="protein sequence ID" value="RHK99842.1"/>
    <property type="molecule type" value="Genomic_DNA"/>
</dbReference>
<evidence type="ECO:0000256" key="1">
    <source>
        <dbReference type="ARBA" id="ARBA00023015"/>
    </source>
</evidence>
<dbReference type="PANTHER" id="PTHR43280:SF32">
    <property type="entry name" value="TRANSCRIPTIONAL REGULATORY PROTEIN"/>
    <property type="match status" value="1"/>
</dbReference>
<keyword evidence="3" id="KW-0804">Transcription</keyword>
<dbReference type="InterPro" id="IPR009057">
    <property type="entry name" value="Homeodomain-like_sf"/>
</dbReference>
<dbReference type="SUPFAM" id="SSF51215">
    <property type="entry name" value="Regulatory protein AraC"/>
    <property type="match status" value="1"/>
</dbReference>
<proteinExistence type="predicted"/>
<dbReference type="RefSeq" id="WP_118407470.1">
    <property type="nucleotide sequence ID" value="NZ_AP031409.1"/>
</dbReference>
<dbReference type="AlphaFoldDB" id="A0A415HYF5"/>
<evidence type="ECO:0000256" key="3">
    <source>
        <dbReference type="ARBA" id="ARBA00023163"/>
    </source>
</evidence>
<organism evidence="5 6">
    <name type="scientific">Bacteroides xylanisolvens</name>
    <dbReference type="NCBI Taxonomy" id="371601"/>
    <lineage>
        <taxon>Bacteria</taxon>
        <taxon>Pseudomonadati</taxon>
        <taxon>Bacteroidota</taxon>
        <taxon>Bacteroidia</taxon>
        <taxon>Bacteroidales</taxon>
        <taxon>Bacteroidaceae</taxon>
        <taxon>Bacteroides</taxon>
    </lineage>
</organism>
<evidence type="ECO:0000259" key="4">
    <source>
        <dbReference type="PROSITE" id="PS01124"/>
    </source>
</evidence>
<evidence type="ECO:0000313" key="5">
    <source>
        <dbReference type="EMBL" id="RHK99842.1"/>
    </source>
</evidence>
<dbReference type="Pfam" id="PF12833">
    <property type="entry name" value="HTH_18"/>
    <property type="match status" value="1"/>
</dbReference>
<dbReference type="InterPro" id="IPR020449">
    <property type="entry name" value="Tscrpt_reg_AraC-type_HTH"/>
</dbReference>